<dbReference type="InterPro" id="IPR041413">
    <property type="entry name" value="MLTR_LBD"/>
</dbReference>
<comment type="caution">
    <text evidence="2">The sequence shown here is derived from an EMBL/GenBank/DDBJ whole genome shotgun (WGS) entry which is preliminary data.</text>
</comment>
<dbReference type="Pfam" id="PF13560">
    <property type="entry name" value="HTH_31"/>
    <property type="match status" value="1"/>
</dbReference>
<dbReference type="CDD" id="cd00093">
    <property type="entry name" value="HTH_XRE"/>
    <property type="match status" value="1"/>
</dbReference>
<dbReference type="EMBL" id="JBIUZV010000005">
    <property type="protein sequence ID" value="MFJ3046490.1"/>
    <property type="molecule type" value="Genomic_DNA"/>
</dbReference>
<name>A0ABW8EZN7_9BURK</name>
<evidence type="ECO:0000259" key="1">
    <source>
        <dbReference type="PROSITE" id="PS50943"/>
    </source>
</evidence>
<evidence type="ECO:0000313" key="3">
    <source>
        <dbReference type="Proteomes" id="UP001617427"/>
    </source>
</evidence>
<gene>
    <name evidence="2" type="ORF">ACIPEN_11715</name>
</gene>
<sequence>MSAPSSPSSLGDHLRHWRQQRRLSQLDLACDAGISARHLSFIETGRSQPSAELLLRLAQQLDIPLRNRNSMLLAAGYAPRYRERPLDDQAMQQTRTAIEAILHAHEPYPALAVDGHWHMLMANRALAPLLQGVDGELLQEQVNVLRLSLHPRGVAPAIINLKQWRAHLLHRLSHQAAQTADPFLSALLEELGAYPDENSFSATQPASAHGGSDAIAVPLRLHAPGAPGNQLALISTTMVFGTPQDITLSELAVETFLPADGGTAQALRDMLADSAGLSS</sequence>
<dbReference type="SUPFAM" id="SSF47413">
    <property type="entry name" value="lambda repressor-like DNA-binding domains"/>
    <property type="match status" value="1"/>
</dbReference>
<dbReference type="Gene3D" id="3.30.450.180">
    <property type="match status" value="1"/>
</dbReference>
<keyword evidence="3" id="KW-1185">Reference proteome</keyword>
<organism evidence="2 3">
    <name type="scientific">Herbaspirillum chlorophenolicum</name>
    <dbReference type="NCBI Taxonomy" id="211589"/>
    <lineage>
        <taxon>Bacteria</taxon>
        <taxon>Pseudomonadati</taxon>
        <taxon>Pseudomonadota</taxon>
        <taxon>Betaproteobacteria</taxon>
        <taxon>Burkholderiales</taxon>
        <taxon>Oxalobacteraceae</taxon>
        <taxon>Herbaspirillum</taxon>
    </lineage>
</organism>
<dbReference type="RefSeq" id="WP_402700597.1">
    <property type="nucleotide sequence ID" value="NZ_JBIUZV010000005.1"/>
</dbReference>
<feature type="domain" description="HTH cro/C1-type" evidence="1">
    <location>
        <begin position="14"/>
        <end position="68"/>
    </location>
</feature>
<dbReference type="InterPro" id="IPR001387">
    <property type="entry name" value="Cro/C1-type_HTH"/>
</dbReference>
<dbReference type="SMART" id="SM00530">
    <property type="entry name" value="HTH_XRE"/>
    <property type="match status" value="1"/>
</dbReference>
<dbReference type="InterPro" id="IPR010982">
    <property type="entry name" value="Lambda_DNA-bd_dom_sf"/>
</dbReference>
<accession>A0ABW8EZN7</accession>
<reference evidence="2 3" key="1">
    <citation type="submission" date="2024-10" db="EMBL/GenBank/DDBJ databases">
        <title>The Natural Products Discovery Center: Release of the First 8490 Sequenced Strains for Exploring Actinobacteria Biosynthetic Diversity.</title>
        <authorList>
            <person name="Kalkreuter E."/>
            <person name="Kautsar S.A."/>
            <person name="Yang D."/>
            <person name="Bader C.D."/>
            <person name="Teijaro C.N."/>
            <person name="Fluegel L."/>
            <person name="Davis C.M."/>
            <person name="Simpson J.R."/>
            <person name="Lauterbach L."/>
            <person name="Steele A.D."/>
            <person name="Gui C."/>
            <person name="Meng S."/>
            <person name="Li G."/>
            <person name="Viehrig K."/>
            <person name="Ye F."/>
            <person name="Su P."/>
            <person name="Kiefer A.F."/>
            <person name="Nichols A."/>
            <person name="Cepeda A.J."/>
            <person name="Yan W."/>
            <person name="Fan B."/>
            <person name="Jiang Y."/>
            <person name="Adhikari A."/>
            <person name="Zheng C.-J."/>
            <person name="Schuster L."/>
            <person name="Cowan T.M."/>
            <person name="Smanski M.J."/>
            <person name="Chevrette M.G."/>
            <person name="De Carvalho L.P.S."/>
            <person name="Shen B."/>
        </authorList>
    </citation>
    <scope>NUCLEOTIDE SEQUENCE [LARGE SCALE GENOMIC DNA]</scope>
    <source>
        <strain evidence="2 3">NPDC087045</strain>
    </source>
</reference>
<dbReference type="PANTHER" id="PTHR35010:SF4">
    <property type="entry name" value="BLL5781 PROTEIN"/>
    <property type="match status" value="1"/>
</dbReference>
<dbReference type="PROSITE" id="PS50943">
    <property type="entry name" value="HTH_CROC1"/>
    <property type="match status" value="1"/>
</dbReference>
<dbReference type="Pfam" id="PF17765">
    <property type="entry name" value="MLTR_LBD"/>
    <property type="match status" value="1"/>
</dbReference>
<dbReference type="Proteomes" id="UP001617427">
    <property type="component" value="Unassembled WGS sequence"/>
</dbReference>
<protein>
    <submittedName>
        <fullName evidence="2">Helix-turn-helix domain-containing protein</fullName>
    </submittedName>
</protein>
<evidence type="ECO:0000313" key="2">
    <source>
        <dbReference type="EMBL" id="MFJ3046490.1"/>
    </source>
</evidence>
<dbReference type="Gene3D" id="1.10.260.40">
    <property type="entry name" value="lambda repressor-like DNA-binding domains"/>
    <property type="match status" value="1"/>
</dbReference>
<proteinExistence type="predicted"/>
<dbReference type="PANTHER" id="PTHR35010">
    <property type="entry name" value="BLL4672 PROTEIN-RELATED"/>
    <property type="match status" value="1"/>
</dbReference>